<dbReference type="EMBL" id="UFMQ01000046">
    <property type="protein sequence ID" value="SST33612.1"/>
    <property type="molecule type" value="Genomic_DNA"/>
</dbReference>
<proteinExistence type="predicted"/>
<protein>
    <submittedName>
        <fullName evidence="2">MoeB</fullName>
    </submittedName>
</protein>
<reference evidence="2 3" key="1">
    <citation type="submission" date="2018-07" db="EMBL/GenBank/DDBJ databases">
        <authorList>
            <consortium name="Pathogen Informatics"/>
        </authorList>
    </citation>
    <scope>NUCLEOTIDE SEQUENCE [LARGE SCALE GENOMIC DNA]</scope>
    <source>
        <strain evidence="2 3">4300STDY7045823</strain>
    </source>
</reference>
<sequence length="552" mass="62253">MFYDTQKLEVIKSLLSELGAQNIHVTKNSNNWVSLNFDFLIDVQQVCLGLTFENRANWTTPPIFTVLTRPMPALDHVSQNGQICTTDHQGENFEGNKHKELISLFFEKAIHILKQSFDNLQLNNRTSLYDELEGYLGNIQNITENVILHCDPLLTSHLFGWLKKSPKGNHQVLDQIDDDNNAYTNRSQLTKVKVHKVLLDDAYIFPIPNIGDHFTEYDFLKIINSLPDENKQSLLKQGNHYVLLGIPNGHGFAYLVLSYAIWFSFKEKVSFNGFKASLTQRAWFDYLLNRTGQEQKARHVAIIGCGALGSKIAEILAQTGINQFSLIDPEFLKTDNIYRHSLGLQYVNTYKSISLAKKLLAERPGLIISPFIDYGEQWIKSKIPEDVDTIILAVGHTPTEISIIKTIHELDTTIQIITGWLEPYDLGGHFISFNNKNLGCLNCLYFDENLNKSLTPKYKFIESGQLIAKNITGCAGAFTPFSSLNCMKLASYISDYALNQQLGFVSLSGNHQNANKNGVMTTPFYAVVSSSNGINILSIKEIYKEVCPCCNT</sequence>
<dbReference type="GO" id="GO:0008641">
    <property type="term" value="F:ubiquitin-like modifier activating enzyme activity"/>
    <property type="evidence" value="ECO:0007669"/>
    <property type="project" value="InterPro"/>
</dbReference>
<evidence type="ECO:0000259" key="1">
    <source>
        <dbReference type="Pfam" id="PF00899"/>
    </source>
</evidence>
<dbReference type="Gene3D" id="3.40.50.720">
    <property type="entry name" value="NAD(P)-binding Rossmann-like Domain"/>
    <property type="match status" value="1"/>
</dbReference>
<evidence type="ECO:0000313" key="2">
    <source>
        <dbReference type="EMBL" id="SST33612.1"/>
    </source>
</evidence>
<dbReference type="InterPro" id="IPR000594">
    <property type="entry name" value="ThiF_NAD_FAD-bd"/>
</dbReference>
<dbReference type="Pfam" id="PF00899">
    <property type="entry name" value="ThiF"/>
    <property type="match status" value="1"/>
</dbReference>
<feature type="domain" description="THIF-type NAD/FAD binding fold" evidence="1">
    <location>
        <begin position="296"/>
        <end position="471"/>
    </location>
</feature>
<organism evidence="2 3">
    <name type="scientific">Acinetobacter baumannii</name>
    <dbReference type="NCBI Taxonomy" id="470"/>
    <lineage>
        <taxon>Bacteria</taxon>
        <taxon>Pseudomonadati</taxon>
        <taxon>Pseudomonadota</taxon>
        <taxon>Gammaproteobacteria</taxon>
        <taxon>Moraxellales</taxon>
        <taxon>Moraxellaceae</taxon>
        <taxon>Acinetobacter</taxon>
        <taxon>Acinetobacter calcoaceticus/baumannii complex</taxon>
    </lineage>
</organism>
<name>A0A333WH01_ACIBA</name>
<dbReference type="RefSeq" id="WP_114190299.1">
    <property type="nucleotide sequence ID" value="NZ_CP136173.1"/>
</dbReference>
<gene>
    <name evidence="2" type="ORF">SAMEA104305318_04041</name>
</gene>
<dbReference type="Proteomes" id="UP000252694">
    <property type="component" value="Unassembled WGS sequence"/>
</dbReference>
<accession>A0A333WH01</accession>
<evidence type="ECO:0000313" key="3">
    <source>
        <dbReference type="Proteomes" id="UP000252694"/>
    </source>
</evidence>
<dbReference type="AlphaFoldDB" id="A0A333WH01"/>
<dbReference type="InterPro" id="IPR035985">
    <property type="entry name" value="Ubiquitin-activating_enz"/>
</dbReference>
<dbReference type="SUPFAM" id="SSF69572">
    <property type="entry name" value="Activating enzymes of the ubiquitin-like proteins"/>
    <property type="match status" value="1"/>
</dbReference>